<comment type="similarity">
    <text evidence="2">Belongs to the CD36 family.</text>
</comment>
<reference evidence="9" key="1">
    <citation type="journal article" date="2006" name="PLoS Biol.">
        <title>Macronuclear genome sequence of the ciliate Tetrahymena thermophila, a model eukaryote.</title>
        <authorList>
            <person name="Eisen J.A."/>
            <person name="Coyne R.S."/>
            <person name="Wu M."/>
            <person name="Wu D."/>
            <person name="Thiagarajan M."/>
            <person name="Wortman J.R."/>
            <person name="Badger J.H."/>
            <person name="Ren Q."/>
            <person name="Amedeo P."/>
            <person name="Jones K.M."/>
            <person name="Tallon L.J."/>
            <person name="Delcher A.L."/>
            <person name="Salzberg S.L."/>
            <person name="Silva J.C."/>
            <person name="Haas B.J."/>
            <person name="Majoros W.H."/>
            <person name="Farzad M."/>
            <person name="Carlton J.M."/>
            <person name="Smith R.K. Jr."/>
            <person name="Garg J."/>
            <person name="Pearlman R.E."/>
            <person name="Karrer K.M."/>
            <person name="Sun L."/>
            <person name="Manning G."/>
            <person name="Elde N.C."/>
            <person name="Turkewitz A.P."/>
            <person name="Asai D.J."/>
            <person name="Wilkes D.E."/>
            <person name="Wang Y."/>
            <person name="Cai H."/>
            <person name="Collins K."/>
            <person name="Stewart B.A."/>
            <person name="Lee S.R."/>
            <person name="Wilamowska K."/>
            <person name="Weinberg Z."/>
            <person name="Ruzzo W.L."/>
            <person name="Wloga D."/>
            <person name="Gaertig J."/>
            <person name="Frankel J."/>
            <person name="Tsao C.-C."/>
            <person name="Gorovsky M.A."/>
            <person name="Keeling P.J."/>
            <person name="Waller R.F."/>
            <person name="Patron N.J."/>
            <person name="Cherry J.M."/>
            <person name="Stover N.A."/>
            <person name="Krieger C.J."/>
            <person name="del Toro C."/>
            <person name="Ryder H.F."/>
            <person name="Williamson S.C."/>
            <person name="Barbeau R.A."/>
            <person name="Hamilton E.P."/>
            <person name="Orias E."/>
        </authorList>
    </citation>
    <scope>NUCLEOTIDE SEQUENCE [LARGE SCALE GENOMIC DNA]</scope>
    <source>
        <strain evidence="9">SB210</strain>
    </source>
</reference>
<dbReference type="KEGG" id="tet:TTHERM_00046450"/>
<organism evidence="8 9">
    <name type="scientific">Tetrahymena thermophila (strain SB210)</name>
    <dbReference type="NCBI Taxonomy" id="312017"/>
    <lineage>
        <taxon>Eukaryota</taxon>
        <taxon>Sar</taxon>
        <taxon>Alveolata</taxon>
        <taxon>Ciliophora</taxon>
        <taxon>Intramacronucleata</taxon>
        <taxon>Oligohymenophorea</taxon>
        <taxon>Hymenostomatida</taxon>
        <taxon>Tetrahymenina</taxon>
        <taxon>Tetrahymenidae</taxon>
        <taxon>Tetrahymena</taxon>
    </lineage>
</organism>
<keyword evidence="6" id="KW-0325">Glycoprotein</keyword>
<feature type="transmembrane region" description="Helical" evidence="7">
    <location>
        <begin position="1023"/>
        <end position="1047"/>
    </location>
</feature>
<dbReference type="RefSeq" id="XP_001014640.2">
    <property type="nucleotide sequence ID" value="XM_001014640.2"/>
</dbReference>
<dbReference type="PANTHER" id="PTHR11923">
    <property type="entry name" value="SCAVENGER RECEPTOR CLASS B TYPE-1 SR-B1"/>
    <property type="match status" value="1"/>
</dbReference>
<proteinExistence type="inferred from homology"/>
<dbReference type="Proteomes" id="UP000009168">
    <property type="component" value="Unassembled WGS sequence"/>
</dbReference>
<comment type="subcellular location">
    <subcellularLocation>
        <location evidence="1">Membrane</location>
    </subcellularLocation>
</comment>
<evidence type="ECO:0000313" key="9">
    <source>
        <dbReference type="Proteomes" id="UP000009168"/>
    </source>
</evidence>
<dbReference type="HOGENOM" id="CLU_280131_0_0_1"/>
<dbReference type="InParanoid" id="Q23DP6"/>
<dbReference type="GO" id="GO:0005044">
    <property type="term" value="F:scavenger receptor activity"/>
    <property type="evidence" value="ECO:0007669"/>
    <property type="project" value="TreeGrafter"/>
</dbReference>
<evidence type="ECO:0000256" key="6">
    <source>
        <dbReference type="ARBA" id="ARBA00023180"/>
    </source>
</evidence>
<keyword evidence="9" id="KW-1185">Reference proteome</keyword>
<name>Q23DP6_TETTS</name>
<evidence type="ECO:0000256" key="7">
    <source>
        <dbReference type="SAM" id="Phobius"/>
    </source>
</evidence>
<dbReference type="eggNOG" id="ENOG502SPTR">
    <property type="taxonomic scope" value="Eukaryota"/>
</dbReference>
<dbReference type="PANTHER" id="PTHR11923:SF51">
    <property type="entry name" value="LYSOSOME MEMBRANE PROTEIN 2"/>
    <property type="match status" value="1"/>
</dbReference>
<sequence length="1106" mass="126963">MKYKTQKNITCALITLTAILLSATIVVNFYMSDQVTSTINSISQLTGTNVKVWGDYPGYNDLQLNKTIKFFSIDVPSDTTVQNMPPGLNCNKVNLKDGNAYSYQHNIVFKNITLQTGSGGYATYYKNESLTEPVDQLAKSQNELLMTVNQGMLQGYYEEIYAPIARKMPLYLYNLKKQMMDTLPTYYAKMMQIFNIGSQKYTYKVVFNPLKIQPQIIDKLWEDDQYGWKNKQTLAKWVSIVLSQQYANHPNFKAIQNYFQLRDDQMLGLAGKSSMLNKLSWLLNGTISDAVYEYGASACQGIGTYCSNSELVSSQWAQGILTRKQIFKYDKNPKTFSFDFNSLNSTIPTYAELGIYSPSPINANDGMNLLQINEATGDMWSPLTVGKTYTLISYYNMANLYNNKDNYGLINFNLKLYNINKVPSLVLYLNNLENNLILKNDTYPGLGSQETVTSAWFMYRGFTDIFNIFSDVLIGNLYSRAAYNYLSRKSTKCESLFQDEVVLPMLKMCTERGLQQYNVVRSFSANLPFIYAFIGNQNSQDFKNLLTYFQLQDYQLAFFLYNTEKSPYAKLLSQLQTDIQTQYKCLSICTQYELGRKQWFFGDVTNNLPTKYFNPEENVPSIKYWDSQNKLPQKLLPEIYTYTQTAYQKNITFTPESIQNLLDTNLGSILTWSSIHDLILQITKNDESDIYHDFKLSMEDAKIILDYLKHIVVEEIFGGMYIQKTSQELLWGYQDLYLMKKASWKQVDGGQPWIDQKRKLLQLNNWQQAANLQSTQVYWVNTGLEQMSNVNNIQKILGSTQLYQYYTVWSADSTNTNSIQSIALPYYLNQTISGSLGFGFKTKIEDGDSLTLVNEKYGRIQKLSQGSKTTHNSQEVYKYTYEPSKSESQKFYDTIQGMMNVTSAAGNGLFVSDLYFKNVNQTLIDNIKLNGQPMFQSPQAQSTSDDDATSYYLVEPDSGKTVKLAQNEQHNLLFTNNLLFDKYHVQDQCFVPYNWDLYNMDYNESLITNKFATLNSQNTTKKALLITFIVLTSLSFIGACVSFYFAFKRRKAIRDGLAHPDSRKNSGEQIHQVSEFDQMQENDTSVYRTHNSNNINGNTVNNESQA</sequence>
<dbReference type="OrthoDB" id="10513301at2759"/>
<evidence type="ECO:0000256" key="3">
    <source>
        <dbReference type="ARBA" id="ARBA00022692"/>
    </source>
</evidence>
<evidence type="ECO:0000313" key="8">
    <source>
        <dbReference type="EMBL" id="EAR94373.2"/>
    </source>
</evidence>
<protein>
    <submittedName>
        <fullName evidence="8">CD36 family protein</fullName>
    </submittedName>
</protein>
<dbReference type="GeneID" id="7832882"/>
<keyword evidence="5 7" id="KW-0472">Membrane</keyword>
<keyword evidence="3 7" id="KW-0812">Transmembrane</keyword>
<dbReference type="GO" id="GO:0005737">
    <property type="term" value="C:cytoplasm"/>
    <property type="evidence" value="ECO:0007669"/>
    <property type="project" value="TreeGrafter"/>
</dbReference>
<accession>Q23DP6</accession>
<feature type="transmembrane region" description="Helical" evidence="7">
    <location>
        <begin position="12"/>
        <end position="31"/>
    </location>
</feature>
<evidence type="ECO:0000256" key="5">
    <source>
        <dbReference type="ARBA" id="ARBA00023136"/>
    </source>
</evidence>
<dbReference type="InterPro" id="IPR002159">
    <property type="entry name" value="CD36_fam"/>
</dbReference>
<dbReference type="EMBL" id="GG662712">
    <property type="protein sequence ID" value="EAR94373.2"/>
    <property type="molecule type" value="Genomic_DNA"/>
</dbReference>
<gene>
    <name evidence="8" type="ORF">TTHERM_00046450</name>
</gene>
<evidence type="ECO:0000256" key="4">
    <source>
        <dbReference type="ARBA" id="ARBA00022989"/>
    </source>
</evidence>
<dbReference type="GO" id="GO:0016020">
    <property type="term" value="C:membrane"/>
    <property type="evidence" value="ECO:0007669"/>
    <property type="project" value="UniProtKB-SubCell"/>
</dbReference>
<keyword evidence="4 7" id="KW-1133">Transmembrane helix</keyword>
<evidence type="ECO:0000256" key="1">
    <source>
        <dbReference type="ARBA" id="ARBA00004370"/>
    </source>
</evidence>
<dbReference type="AlphaFoldDB" id="Q23DP6"/>
<evidence type="ECO:0000256" key="2">
    <source>
        <dbReference type="ARBA" id="ARBA00010532"/>
    </source>
</evidence>